<evidence type="ECO:0000256" key="8">
    <source>
        <dbReference type="ARBA" id="ARBA00038436"/>
    </source>
</evidence>
<evidence type="ECO:0000256" key="9">
    <source>
        <dbReference type="RuleBase" id="RU369079"/>
    </source>
</evidence>
<feature type="transmembrane region" description="Helical" evidence="9">
    <location>
        <begin position="68"/>
        <end position="90"/>
    </location>
</feature>
<keyword evidence="4 9" id="KW-0997">Cell inner membrane</keyword>
<feature type="domain" description="Tripartite ATP-independent periplasmic transporters DctQ component" evidence="11">
    <location>
        <begin position="64"/>
        <end position="179"/>
    </location>
</feature>
<dbReference type="InterPro" id="IPR007387">
    <property type="entry name" value="TRAP_DctQ"/>
</dbReference>
<reference evidence="12 13" key="1">
    <citation type="submission" date="2024-09" db="EMBL/GenBank/DDBJ databases">
        <authorList>
            <person name="Sun Q."/>
            <person name="Mori K."/>
        </authorList>
    </citation>
    <scope>NUCLEOTIDE SEQUENCE [LARGE SCALE GENOMIC DNA]</scope>
    <source>
        <strain evidence="12 13">KCTC 42086</strain>
    </source>
</reference>
<comment type="caution">
    <text evidence="9">Lacks conserved residue(s) required for the propagation of feature annotation.</text>
</comment>
<organism evidence="12 13">
    <name type="scientific">Paracoccus panacisoli</name>
    <dbReference type="NCBI Taxonomy" id="1510163"/>
    <lineage>
        <taxon>Bacteria</taxon>
        <taxon>Pseudomonadati</taxon>
        <taxon>Pseudomonadota</taxon>
        <taxon>Alphaproteobacteria</taxon>
        <taxon>Rhodobacterales</taxon>
        <taxon>Paracoccaceae</taxon>
        <taxon>Paracoccus</taxon>
    </lineage>
</organism>
<keyword evidence="7 9" id="KW-0472">Membrane</keyword>
<feature type="region of interest" description="Disordered" evidence="10">
    <location>
        <begin position="190"/>
        <end position="249"/>
    </location>
</feature>
<sequence length="249" mass="27354">MKVLDRLEEILIATLIAAATLLIFVSVAQRYSLDLAASTMRWARGHEMDGLAAFARSAFMTIKSVNLIWAQELTIIMFVWMAKFGAAYGVRTGIHVGIDVLINRLKPRARGFFILFGLLAGALFTGIIAAMGAKFVYHVRLASSFSPDLGIPQWIVYLAIPLGSALMCFRFLQVAWSFWHTGELPHHDHGHVDGITDDPEGLADGVDPVGEAMRDSPLTPRDMVSERPSERRGPPPPPPPAPPSDPKDR</sequence>
<keyword evidence="5 9" id="KW-0812">Transmembrane</keyword>
<feature type="transmembrane region" description="Helical" evidence="9">
    <location>
        <begin position="111"/>
        <end position="131"/>
    </location>
</feature>
<comment type="caution">
    <text evidence="12">The sequence shown here is derived from an EMBL/GenBank/DDBJ whole genome shotgun (WGS) entry which is preliminary data.</text>
</comment>
<feature type="transmembrane region" description="Helical" evidence="9">
    <location>
        <begin position="151"/>
        <end position="172"/>
    </location>
</feature>
<proteinExistence type="inferred from homology"/>
<dbReference type="EMBL" id="JBHMQU010000025">
    <property type="protein sequence ID" value="MFC0811773.1"/>
    <property type="molecule type" value="Genomic_DNA"/>
</dbReference>
<evidence type="ECO:0000259" key="11">
    <source>
        <dbReference type="Pfam" id="PF04290"/>
    </source>
</evidence>
<evidence type="ECO:0000313" key="12">
    <source>
        <dbReference type="EMBL" id="MFC0811773.1"/>
    </source>
</evidence>
<evidence type="ECO:0000256" key="5">
    <source>
        <dbReference type="ARBA" id="ARBA00022692"/>
    </source>
</evidence>
<gene>
    <name evidence="12" type="ORF">ACFHYO_06555</name>
</gene>
<comment type="function">
    <text evidence="9">Part of the tripartite ATP-independent periplasmic (TRAP) transport system.</text>
</comment>
<protein>
    <recommendedName>
        <fullName evidence="9">TRAP transporter small permease protein</fullName>
    </recommendedName>
</protein>
<comment type="similarity">
    <text evidence="8 9">Belongs to the TRAP transporter small permease family.</text>
</comment>
<feature type="compositionally biased region" description="Basic and acidic residues" evidence="10">
    <location>
        <begin position="223"/>
        <end position="233"/>
    </location>
</feature>
<comment type="subcellular location">
    <subcellularLocation>
        <location evidence="1 9">Cell inner membrane</location>
        <topology evidence="1 9">Multi-pass membrane protein</topology>
    </subcellularLocation>
</comment>
<dbReference type="RefSeq" id="WP_394319212.1">
    <property type="nucleotide sequence ID" value="NZ_JBHMQU010000025.1"/>
</dbReference>
<keyword evidence="2 9" id="KW-0813">Transport</keyword>
<dbReference type="PANTHER" id="PTHR35011:SF2">
    <property type="entry name" value="2,3-DIKETO-L-GULONATE TRAP TRANSPORTER SMALL PERMEASE PROTEIN YIAM"/>
    <property type="match status" value="1"/>
</dbReference>
<feature type="compositionally biased region" description="Pro residues" evidence="10">
    <location>
        <begin position="234"/>
        <end position="249"/>
    </location>
</feature>
<dbReference type="PANTHER" id="PTHR35011">
    <property type="entry name" value="2,3-DIKETO-L-GULONATE TRAP TRANSPORTER SMALL PERMEASE PROTEIN YIAM"/>
    <property type="match status" value="1"/>
</dbReference>
<evidence type="ECO:0000256" key="7">
    <source>
        <dbReference type="ARBA" id="ARBA00023136"/>
    </source>
</evidence>
<comment type="subunit">
    <text evidence="9">The complex comprises the extracytoplasmic solute receptor protein and the two transmembrane proteins.</text>
</comment>
<keyword evidence="13" id="KW-1185">Reference proteome</keyword>
<name>A0ABV6T6W2_9RHOB</name>
<evidence type="ECO:0000256" key="10">
    <source>
        <dbReference type="SAM" id="MobiDB-lite"/>
    </source>
</evidence>
<evidence type="ECO:0000256" key="6">
    <source>
        <dbReference type="ARBA" id="ARBA00022989"/>
    </source>
</evidence>
<keyword evidence="3" id="KW-1003">Cell membrane</keyword>
<dbReference type="Proteomes" id="UP001589920">
    <property type="component" value="Unassembled WGS sequence"/>
</dbReference>
<evidence type="ECO:0000256" key="4">
    <source>
        <dbReference type="ARBA" id="ARBA00022519"/>
    </source>
</evidence>
<keyword evidence="6 9" id="KW-1133">Transmembrane helix</keyword>
<evidence type="ECO:0000256" key="1">
    <source>
        <dbReference type="ARBA" id="ARBA00004429"/>
    </source>
</evidence>
<accession>A0ABV6T6W2</accession>
<dbReference type="Pfam" id="PF04290">
    <property type="entry name" value="DctQ"/>
    <property type="match status" value="1"/>
</dbReference>
<evidence type="ECO:0000256" key="2">
    <source>
        <dbReference type="ARBA" id="ARBA00022448"/>
    </source>
</evidence>
<dbReference type="InterPro" id="IPR055348">
    <property type="entry name" value="DctQ"/>
</dbReference>
<evidence type="ECO:0000313" key="13">
    <source>
        <dbReference type="Proteomes" id="UP001589920"/>
    </source>
</evidence>
<evidence type="ECO:0000256" key="3">
    <source>
        <dbReference type="ARBA" id="ARBA00022475"/>
    </source>
</evidence>